<gene>
    <name evidence="1" type="ORF">DGAL_LOCUS9453</name>
</gene>
<evidence type="ECO:0008006" key="3">
    <source>
        <dbReference type="Google" id="ProtNLM"/>
    </source>
</evidence>
<keyword evidence="2" id="KW-1185">Reference proteome</keyword>
<accession>A0A8J2RTY8</accession>
<evidence type="ECO:0000313" key="1">
    <source>
        <dbReference type="EMBL" id="CAH0106299.1"/>
    </source>
</evidence>
<name>A0A8J2RTY8_9CRUS</name>
<evidence type="ECO:0000313" key="2">
    <source>
        <dbReference type="Proteomes" id="UP000789390"/>
    </source>
</evidence>
<sequence length="363" mass="41587">MLVCAACATAAFLILILYRECCTSHQRLMLLNVTPSSVIVSSRRFAVFSCATSLSVDYAFYLPLTVLAWRRIGFESIILIVGEKSQWEIHPVLSHVLDTLTKLSDICTVLFLLADVENHVMLSQTARIFVANLKEFPGSSSDFIMTTDADLWPLRREHYYYPVMNRSSSNLLMLLHSECCGSFTLGGRDYTMLPISNVGASVASWKEIINVDDMMTTHSAAENILDYFQQMFGERVRNSVVFASDDWFMDQKMMSVRIDQWIHRQNSSSSDVPTVYKVSDSGYFRIDRSDWNVDEIQPYSLANYYDAHLILDGFMPDNWNKSIQPLLRLMYGGHSTLYAFCNTYATQFYAIWTRWETNNNNSS</sequence>
<protein>
    <recommendedName>
        <fullName evidence="3">Nucleotide-diphospho-sugar transferase domain-containing protein</fullName>
    </recommendedName>
</protein>
<organism evidence="1 2">
    <name type="scientific">Daphnia galeata</name>
    <dbReference type="NCBI Taxonomy" id="27404"/>
    <lineage>
        <taxon>Eukaryota</taxon>
        <taxon>Metazoa</taxon>
        <taxon>Ecdysozoa</taxon>
        <taxon>Arthropoda</taxon>
        <taxon>Crustacea</taxon>
        <taxon>Branchiopoda</taxon>
        <taxon>Diplostraca</taxon>
        <taxon>Cladocera</taxon>
        <taxon>Anomopoda</taxon>
        <taxon>Daphniidae</taxon>
        <taxon>Daphnia</taxon>
    </lineage>
</organism>
<proteinExistence type="predicted"/>
<dbReference type="OrthoDB" id="10001438at2759"/>
<dbReference type="Proteomes" id="UP000789390">
    <property type="component" value="Unassembled WGS sequence"/>
</dbReference>
<reference evidence="1" key="1">
    <citation type="submission" date="2021-11" db="EMBL/GenBank/DDBJ databases">
        <authorList>
            <person name="Schell T."/>
        </authorList>
    </citation>
    <scope>NUCLEOTIDE SEQUENCE</scope>
    <source>
        <strain evidence="1">M5</strain>
    </source>
</reference>
<dbReference type="EMBL" id="CAKKLH010000223">
    <property type="protein sequence ID" value="CAH0106299.1"/>
    <property type="molecule type" value="Genomic_DNA"/>
</dbReference>
<comment type="caution">
    <text evidence="1">The sequence shown here is derived from an EMBL/GenBank/DDBJ whole genome shotgun (WGS) entry which is preliminary data.</text>
</comment>
<dbReference type="AlphaFoldDB" id="A0A8J2RTY8"/>